<dbReference type="Proteomes" id="UP000749010">
    <property type="component" value="Unassembled WGS sequence"/>
</dbReference>
<name>A0ABX1TVC7_9PROT</name>
<reference evidence="1 2" key="1">
    <citation type="submission" date="2019-03" db="EMBL/GenBank/DDBJ databases">
        <title>Metabolic reconstructions from genomes of highly enriched 'Candidatus Accumulibacter' and 'Candidatus Competibacter' bioreactor populations.</title>
        <authorList>
            <person name="Annavajhala M.K."/>
            <person name="Welles L."/>
            <person name="Abbas B."/>
            <person name="Sorokin D."/>
            <person name="Park H."/>
            <person name="Van Loosdrecht M."/>
            <person name="Chandran K."/>
        </authorList>
    </citation>
    <scope>NUCLEOTIDE SEQUENCE [LARGE SCALE GENOMIC DNA]</scope>
    <source>
        <strain evidence="1 2">SBR_S</strain>
    </source>
</reference>
<dbReference type="EMBL" id="SPMY01000017">
    <property type="protein sequence ID" value="NMQ27395.1"/>
    <property type="molecule type" value="Genomic_DNA"/>
</dbReference>
<sequence length="81" mass="9107">MRPTTPAEKLTHICELISAELRDDAARGAIFRAICLVAARLAAPLVRSRRDSRPENLEQLPCKRWDVILPELVFTPETPEA</sequence>
<dbReference type="RefSeq" id="WP_169065837.1">
    <property type="nucleotide sequence ID" value="NZ_SPMY01000017.1"/>
</dbReference>
<accession>A0ABX1TVC7</accession>
<organism evidence="1 2">
    <name type="scientific">Candidatus Accumulibacter phosphatis</name>
    <dbReference type="NCBI Taxonomy" id="327160"/>
    <lineage>
        <taxon>Bacteria</taxon>
        <taxon>Pseudomonadati</taxon>
        <taxon>Pseudomonadota</taxon>
        <taxon>Betaproteobacteria</taxon>
        <taxon>Candidatus Accumulibacter</taxon>
    </lineage>
</organism>
<evidence type="ECO:0000313" key="1">
    <source>
        <dbReference type="EMBL" id="NMQ27395.1"/>
    </source>
</evidence>
<gene>
    <name evidence="1" type="ORF">E4Q23_06275</name>
</gene>
<proteinExistence type="predicted"/>
<keyword evidence="2" id="KW-1185">Reference proteome</keyword>
<comment type="caution">
    <text evidence="1">The sequence shown here is derived from an EMBL/GenBank/DDBJ whole genome shotgun (WGS) entry which is preliminary data.</text>
</comment>
<evidence type="ECO:0000313" key="2">
    <source>
        <dbReference type="Proteomes" id="UP000749010"/>
    </source>
</evidence>
<protein>
    <submittedName>
        <fullName evidence="1">Uncharacterized protein</fullName>
    </submittedName>
</protein>